<dbReference type="AlphaFoldDB" id="A0AAW0K8D3"/>
<protein>
    <submittedName>
        <fullName evidence="1">Uncharacterized protein</fullName>
    </submittedName>
</protein>
<name>A0AAW0K8D3_QUESU</name>
<organism evidence="1 2">
    <name type="scientific">Quercus suber</name>
    <name type="common">Cork oak</name>
    <dbReference type="NCBI Taxonomy" id="58331"/>
    <lineage>
        <taxon>Eukaryota</taxon>
        <taxon>Viridiplantae</taxon>
        <taxon>Streptophyta</taxon>
        <taxon>Embryophyta</taxon>
        <taxon>Tracheophyta</taxon>
        <taxon>Spermatophyta</taxon>
        <taxon>Magnoliopsida</taxon>
        <taxon>eudicotyledons</taxon>
        <taxon>Gunneridae</taxon>
        <taxon>Pentapetalae</taxon>
        <taxon>rosids</taxon>
        <taxon>fabids</taxon>
        <taxon>Fagales</taxon>
        <taxon>Fagaceae</taxon>
        <taxon>Quercus</taxon>
    </lineage>
</organism>
<sequence length="86" mass="10077">MTSPLRVRIKSCPSRRFSCHPMPTMAWILHLEVLRRLNLSSAELQVEELMDDLDMPSFMVSFEELMDDLDMPSFMEWASEHCSPPF</sequence>
<reference evidence="1 2" key="1">
    <citation type="journal article" date="2018" name="Sci. Data">
        <title>The draft genome sequence of cork oak.</title>
        <authorList>
            <person name="Ramos A.M."/>
            <person name="Usie A."/>
            <person name="Barbosa P."/>
            <person name="Barros P.M."/>
            <person name="Capote T."/>
            <person name="Chaves I."/>
            <person name="Simoes F."/>
            <person name="Abreu I."/>
            <person name="Carrasquinho I."/>
            <person name="Faro C."/>
            <person name="Guimaraes J.B."/>
            <person name="Mendonca D."/>
            <person name="Nobrega F."/>
            <person name="Rodrigues L."/>
            <person name="Saibo N.J.M."/>
            <person name="Varela M.C."/>
            <person name="Egas C."/>
            <person name="Matos J."/>
            <person name="Miguel C.M."/>
            <person name="Oliveira M.M."/>
            <person name="Ricardo C.P."/>
            <person name="Goncalves S."/>
        </authorList>
    </citation>
    <scope>NUCLEOTIDE SEQUENCE [LARGE SCALE GENOMIC DNA]</scope>
    <source>
        <strain evidence="2">cv. HL8</strain>
    </source>
</reference>
<proteinExistence type="predicted"/>
<accession>A0AAW0K8D3</accession>
<comment type="caution">
    <text evidence="1">The sequence shown here is derived from an EMBL/GenBank/DDBJ whole genome shotgun (WGS) entry which is preliminary data.</text>
</comment>
<evidence type="ECO:0000313" key="1">
    <source>
        <dbReference type="EMBL" id="KAK7835488.1"/>
    </source>
</evidence>
<evidence type="ECO:0000313" key="2">
    <source>
        <dbReference type="Proteomes" id="UP000237347"/>
    </source>
</evidence>
<gene>
    <name evidence="1" type="ORF">CFP56_023499</name>
</gene>
<dbReference type="Proteomes" id="UP000237347">
    <property type="component" value="Unassembled WGS sequence"/>
</dbReference>
<keyword evidence="2" id="KW-1185">Reference proteome</keyword>
<dbReference type="EMBL" id="PKMF04000371">
    <property type="protein sequence ID" value="KAK7835488.1"/>
    <property type="molecule type" value="Genomic_DNA"/>
</dbReference>